<accession>A0A1S7BFH6</accession>
<geneLocation type="plasmid" evidence="1">
    <name>AnCo1</name>
</geneLocation>
<organism evidence="1">
    <name type="scientific">Escherichia coli</name>
    <dbReference type="NCBI Taxonomy" id="562"/>
    <lineage>
        <taxon>Bacteria</taxon>
        <taxon>Pseudomonadati</taxon>
        <taxon>Pseudomonadota</taxon>
        <taxon>Gammaproteobacteria</taxon>
        <taxon>Enterobacterales</taxon>
        <taxon>Enterobacteriaceae</taxon>
        <taxon>Escherichia</taxon>
    </lineage>
</organism>
<protein>
    <submittedName>
        <fullName evidence="1">Uncharacterized protein</fullName>
    </submittedName>
</protein>
<reference evidence="1" key="2">
    <citation type="submission" date="2017-03" db="EMBL/GenBank/DDBJ databases">
        <title>Genome sequences for AnCo1 and AnCo2 belong to this unpublished manuscript: Complete Genome Sequences of two phage-like plasmids encoding the CTX-M-15 Extended-Spectrum Beta-Lactamase GeneGenome sequence for AnCo3 belongs to this unpublished manuscript:AnCo3, a new member of the emerging family of phage-like plasmids.</title>
        <authorList>
            <person name="Colavecchio A."/>
            <person name="LeJeune J."/>
            <person name="Goodridge L."/>
        </authorList>
    </citation>
    <scope>NUCLEOTIDE SEQUENCE</scope>
    <source>
        <strain evidence="1">243</strain>
        <strain evidence="2">244</strain>
        <plasmid evidence="1">AnCo1</plasmid>
        <plasmid evidence="2">AnCo2</plasmid>
    </source>
</reference>
<geneLocation type="plasmid" evidence="2">
    <name>AnCo2</name>
</geneLocation>
<reference evidence="1" key="1">
    <citation type="submission" date="2017-01" db="EMBL/GenBank/DDBJ databases">
        <authorList>
            <person name="Jeukens J."/>
            <person name="Freschi L."/>
            <person name="Edmond Rheault J.-G."/>
            <person name="Levesque R."/>
        </authorList>
    </citation>
    <scope>NUCLEOTIDE SEQUENCE</scope>
    <source>
        <strain evidence="1">243</strain>
        <strain evidence="2">244</strain>
        <plasmid evidence="1">AnCo1</plasmid>
        <plasmid evidence="2">AnCo2</plasmid>
    </source>
</reference>
<proteinExistence type="predicted"/>
<evidence type="ECO:0000313" key="2">
    <source>
        <dbReference type="EMBL" id="AQX82593.1"/>
    </source>
</evidence>
<sequence length="48" mass="5103">MTIFTGKSEMRLLVIATIPSGSNERTTSNFANGADDIVTGNSMNRAVI</sequence>
<dbReference type="EMBL" id="KY515224">
    <property type="protein sequence ID" value="AQX82429.1"/>
    <property type="molecule type" value="Genomic_DNA"/>
</dbReference>
<dbReference type="EMBL" id="KY515225">
    <property type="protein sequence ID" value="AQX82593.1"/>
    <property type="molecule type" value="Genomic_DNA"/>
</dbReference>
<evidence type="ECO:0000313" key="1">
    <source>
        <dbReference type="EMBL" id="AQX82429.1"/>
    </source>
</evidence>
<dbReference type="AlphaFoldDB" id="A0A1S7BFH6"/>
<keyword evidence="1" id="KW-0614">Plasmid</keyword>
<name>A0A1S7BFH6_ECOLX</name>